<dbReference type="Pfam" id="PF05795">
    <property type="entry name" value="Plasmodium_Vir"/>
    <property type="match status" value="1"/>
</dbReference>
<accession>A0A1A8WNP0</accession>
<dbReference type="Proteomes" id="UP000078560">
    <property type="component" value="Unassembled WGS sequence"/>
</dbReference>
<keyword evidence="1" id="KW-0472">Membrane</keyword>
<proteinExistence type="predicted"/>
<evidence type="ECO:0000313" key="3">
    <source>
        <dbReference type="Proteomes" id="UP000078560"/>
    </source>
</evidence>
<dbReference type="InterPro" id="IPR008780">
    <property type="entry name" value="Plasmodium_Vir"/>
</dbReference>
<evidence type="ECO:0000313" key="2">
    <source>
        <dbReference type="EMBL" id="SBS92943.1"/>
    </source>
</evidence>
<feature type="transmembrane region" description="Helical" evidence="1">
    <location>
        <begin position="277"/>
        <end position="298"/>
    </location>
</feature>
<keyword evidence="1" id="KW-0812">Transmembrane</keyword>
<organism evidence="2 3">
    <name type="scientific">Plasmodium ovale curtisi</name>
    <dbReference type="NCBI Taxonomy" id="864141"/>
    <lineage>
        <taxon>Eukaryota</taxon>
        <taxon>Sar</taxon>
        <taxon>Alveolata</taxon>
        <taxon>Apicomplexa</taxon>
        <taxon>Aconoidasida</taxon>
        <taxon>Haemosporida</taxon>
        <taxon>Plasmodiidae</taxon>
        <taxon>Plasmodium</taxon>
        <taxon>Plasmodium (Plasmodium)</taxon>
    </lineage>
</organism>
<gene>
    <name evidence="2" type="ORF">POVCU2_0077690</name>
</gene>
<name>A0A1A8WNP0_PLAOA</name>
<keyword evidence="1" id="KW-1133">Transmembrane helix</keyword>
<dbReference type="AlphaFoldDB" id="A0A1A8WNP0"/>
<evidence type="ECO:0000256" key="1">
    <source>
        <dbReference type="SAM" id="Phobius"/>
    </source>
</evidence>
<sequence length="355" mass="41898">MDLFFQDWNTKYPSFIHSNLYRLYKTFFSNNYDRNSSHYACNLYLGEGIPEPNHLRRFCLMAEIALQSVNKSKDTYELDNIDKGCEYIRYLLYERIRNISNYINNIQNLYNALDAVKASNQINNNICKLENFDIDNEEFVKKKELYFHHEILQWIKKNHETIYNYNSSYEKYLHDCATKYKIIVQTNDCKKYESYKQELKDFKDTFEYTKKLLLEQNKISSVDDLELPDIPTCPRTSADTKLENASDGLHNAQTMDHDVIHSEDSDSPTDDPNTDNGITGGIVSSITFGMIFLFFISYKFTPFGQKLHQLRGIPKKLFNKAEDESHELSLERGDSDYIELNSDMYNMQYHSIQNY</sequence>
<protein>
    <submittedName>
        <fullName evidence="2">PIR Superfamily Protein</fullName>
    </submittedName>
</protein>
<dbReference type="EMBL" id="FLQU01001419">
    <property type="protein sequence ID" value="SBS92943.1"/>
    <property type="molecule type" value="Genomic_DNA"/>
</dbReference>
<reference evidence="3" key="1">
    <citation type="submission" date="2016-05" db="EMBL/GenBank/DDBJ databases">
        <authorList>
            <person name="Naeem Raeece"/>
        </authorList>
    </citation>
    <scope>NUCLEOTIDE SEQUENCE [LARGE SCALE GENOMIC DNA]</scope>
</reference>